<name>A0A0B0IBS8_9BACI</name>
<reference evidence="3 4" key="1">
    <citation type="submission" date="2014-09" db="EMBL/GenBank/DDBJ databases">
        <title>Genome sequencing and annotation of Bacillus Okhensis strain Kh10-101T.</title>
        <authorList>
            <person name="Prakash J.S."/>
        </authorList>
    </citation>
    <scope>NUCLEOTIDE SEQUENCE [LARGE SCALE GENOMIC DNA]</scope>
    <source>
        <strain evidence="4">Kh10-101T</strain>
    </source>
</reference>
<keyword evidence="2" id="KW-1133">Transmembrane helix</keyword>
<feature type="region of interest" description="Disordered" evidence="1">
    <location>
        <begin position="1"/>
        <end position="30"/>
    </location>
</feature>
<proteinExistence type="predicted"/>
<evidence type="ECO:0000313" key="4">
    <source>
        <dbReference type="Proteomes" id="UP000030832"/>
    </source>
</evidence>
<accession>A0A0B0IBS8</accession>
<organism evidence="3 4">
    <name type="scientific">Halalkalibacter okhensis</name>
    <dbReference type="NCBI Taxonomy" id="333138"/>
    <lineage>
        <taxon>Bacteria</taxon>
        <taxon>Bacillati</taxon>
        <taxon>Bacillota</taxon>
        <taxon>Bacilli</taxon>
        <taxon>Bacillales</taxon>
        <taxon>Bacillaceae</taxon>
        <taxon>Halalkalibacter</taxon>
    </lineage>
</organism>
<keyword evidence="4" id="KW-1185">Reference proteome</keyword>
<dbReference type="Proteomes" id="UP000030832">
    <property type="component" value="Unassembled WGS sequence"/>
</dbReference>
<dbReference type="Pfam" id="PF11772">
    <property type="entry name" value="EpuA"/>
    <property type="match status" value="1"/>
</dbReference>
<evidence type="ECO:0008006" key="5">
    <source>
        <dbReference type="Google" id="ProtNLM"/>
    </source>
</evidence>
<evidence type="ECO:0000313" key="3">
    <source>
        <dbReference type="EMBL" id="KHF38745.1"/>
    </source>
</evidence>
<dbReference type="STRING" id="333138.LQ50_19505"/>
<gene>
    <name evidence="3" type="ORF">LQ50_19505</name>
</gene>
<evidence type="ECO:0000256" key="1">
    <source>
        <dbReference type="SAM" id="MobiDB-lite"/>
    </source>
</evidence>
<dbReference type="AlphaFoldDB" id="A0A0B0IBS8"/>
<comment type="caution">
    <text evidence="3">The sequence shown here is derived from an EMBL/GenBank/DDBJ whole genome shotgun (WGS) entry which is preliminary data.</text>
</comment>
<evidence type="ECO:0000256" key="2">
    <source>
        <dbReference type="SAM" id="Phobius"/>
    </source>
</evidence>
<keyword evidence="2" id="KW-0812">Transmembrane</keyword>
<dbReference type="eggNOG" id="ENOG5033DQZ">
    <property type="taxonomic scope" value="Bacteria"/>
</dbReference>
<keyword evidence="2" id="KW-0472">Membrane</keyword>
<dbReference type="InterPro" id="IPR024596">
    <property type="entry name" value="RNApol_su_b/EpuA"/>
</dbReference>
<feature type="transmembrane region" description="Helical" evidence="2">
    <location>
        <begin position="39"/>
        <end position="65"/>
    </location>
</feature>
<sequence length="89" mass="10123">MDSEALALQAQEENQDEEDNREARRKKRPKKERLRLIPIWLRLLLAILLVGGSLILGVILGYSVIGGKDAGEATKPETWYHIVDMIRGR</sequence>
<feature type="compositionally biased region" description="Low complexity" evidence="1">
    <location>
        <begin position="1"/>
        <end position="12"/>
    </location>
</feature>
<dbReference type="EMBL" id="JRJU01000031">
    <property type="protein sequence ID" value="KHF38745.1"/>
    <property type="molecule type" value="Genomic_DNA"/>
</dbReference>
<protein>
    <recommendedName>
        <fullName evidence="5">Hydroxymyristoyl-ACP dehydratase</fullName>
    </recommendedName>
</protein>